<evidence type="ECO:0000256" key="2">
    <source>
        <dbReference type="ARBA" id="ARBA00004752"/>
    </source>
</evidence>
<reference evidence="17 18" key="1">
    <citation type="submission" date="2018-06" db="EMBL/GenBank/DDBJ databases">
        <authorList>
            <consortium name="Pathogen Informatics"/>
            <person name="Doyle S."/>
        </authorList>
    </citation>
    <scope>NUCLEOTIDE SEQUENCE [LARGE SCALE GENOMIC DNA]</scope>
    <source>
        <strain evidence="17 18">NCTC10975</strain>
    </source>
</reference>
<comment type="pathway">
    <text evidence="2 16">Cell wall biogenesis; peptidoglycan biosynthesis.</text>
</comment>
<evidence type="ECO:0000256" key="14">
    <source>
        <dbReference type="ARBA" id="ARBA00038053"/>
    </source>
</evidence>
<dbReference type="GO" id="GO:0009252">
    <property type="term" value="P:peptidoglycan biosynthetic process"/>
    <property type="evidence" value="ECO:0007669"/>
    <property type="project" value="UniProtKB-UniRule"/>
</dbReference>
<dbReference type="Pfam" id="PF01098">
    <property type="entry name" value="FTSW_RODA_SPOVE"/>
    <property type="match status" value="1"/>
</dbReference>
<protein>
    <recommendedName>
        <fullName evidence="16">Probable peptidoglycan glycosyltransferase FtsW</fullName>
        <shortName evidence="16">PGT</shortName>
        <ecNumber evidence="16">2.4.99.28</ecNumber>
    </recommendedName>
    <alternativeName>
        <fullName evidence="16">Cell division protein FtsW</fullName>
    </alternativeName>
    <alternativeName>
        <fullName evidence="16">Cell wall polymerase</fullName>
    </alternativeName>
    <alternativeName>
        <fullName evidence="16">Peptidoglycan polymerase</fullName>
        <shortName evidence="16">PG polymerase</shortName>
    </alternativeName>
</protein>
<feature type="transmembrane region" description="Helical" evidence="16">
    <location>
        <begin position="219"/>
        <end position="240"/>
    </location>
</feature>
<dbReference type="PROSITE" id="PS00428">
    <property type="entry name" value="FTSW_RODA_SPOVE"/>
    <property type="match status" value="1"/>
</dbReference>
<dbReference type="GO" id="GO:0015648">
    <property type="term" value="F:lipid-linked peptidoglycan transporter activity"/>
    <property type="evidence" value="ECO:0007669"/>
    <property type="project" value="TreeGrafter"/>
</dbReference>
<feature type="transmembrane region" description="Helical" evidence="16">
    <location>
        <begin position="134"/>
        <end position="151"/>
    </location>
</feature>
<dbReference type="PANTHER" id="PTHR30474">
    <property type="entry name" value="CELL CYCLE PROTEIN"/>
    <property type="match status" value="1"/>
</dbReference>
<comment type="caution">
    <text evidence="16">Lacks conserved residue(s) required for the propagation of feature annotation.</text>
</comment>
<evidence type="ECO:0000256" key="4">
    <source>
        <dbReference type="ARBA" id="ARBA00022618"/>
    </source>
</evidence>
<name>A0A2X2BP23_PROMI</name>
<dbReference type="GO" id="GO:0008955">
    <property type="term" value="F:peptidoglycan glycosyltransferase activity"/>
    <property type="evidence" value="ECO:0007669"/>
    <property type="project" value="UniProtKB-UniRule"/>
</dbReference>
<feature type="transmembrane region" description="Helical" evidence="16">
    <location>
        <begin position="27"/>
        <end position="47"/>
    </location>
</feature>
<organism evidence="17 18">
    <name type="scientific">Proteus mirabilis</name>
    <dbReference type="NCBI Taxonomy" id="584"/>
    <lineage>
        <taxon>Bacteria</taxon>
        <taxon>Pseudomonadati</taxon>
        <taxon>Pseudomonadota</taxon>
        <taxon>Gammaproteobacteria</taxon>
        <taxon>Enterobacterales</taxon>
        <taxon>Morganellaceae</taxon>
        <taxon>Proteus</taxon>
    </lineage>
</organism>
<evidence type="ECO:0000256" key="1">
    <source>
        <dbReference type="ARBA" id="ARBA00004651"/>
    </source>
</evidence>
<dbReference type="GO" id="GO:0032153">
    <property type="term" value="C:cell division site"/>
    <property type="evidence" value="ECO:0007669"/>
    <property type="project" value="UniProtKB-UniRule"/>
</dbReference>
<feature type="transmembrane region" description="Helical" evidence="16">
    <location>
        <begin position="288"/>
        <end position="307"/>
    </location>
</feature>
<keyword evidence="12 16" id="KW-0131">Cell cycle</keyword>
<evidence type="ECO:0000256" key="8">
    <source>
        <dbReference type="ARBA" id="ARBA00022960"/>
    </source>
</evidence>
<keyword evidence="10 16" id="KW-1133">Transmembrane helix</keyword>
<evidence type="ECO:0000256" key="13">
    <source>
        <dbReference type="ARBA" id="ARBA00023316"/>
    </source>
</evidence>
<dbReference type="AlphaFoldDB" id="A0A2X2BP23"/>
<evidence type="ECO:0000256" key="3">
    <source>
        <dbReference type="ARBA" id="ARBA00022475"/>
    </source>
</evidence>
<evidence type="ECO:0000256" key="6">
    <source>
        <dbReference type="ARBA" id="ARBA00022679"/>
    </source>
</evidence>
<keyword evidence="6 16" id="KW-0808">Transferase</keyword>
<comment type="function">
    <text evidence="16">Peptidoglycan polymerase that is essential for cell division.</text>
</comment>
<comment type="similarity">
    <text evidence="14 16">Belongs to the SEDS family. FtsW subfamily.</text>
</comment>
<dbReference type="HAMAP" id="MF_00913">
    <property type="entry name" value="PGT_FtsW_proteobact"/>
    <property type="match status" value="1"/>
</dbReference>
<keyword evidence="16" id="KW-0997">Cell inner membrane</keyword>
<keyword evidence="8 16" id="KW-0133">Cell shape</keyword>
<evidence type="ECO:0000256" key="16">
    <source>
        <dbReference type="HAMAP-Rule" id="MF_00913"/>
    </source>
</evidence>
<accession>A0A2X2BP23</accession>
<dbReference type="EMBL" id="UAUE01000019">
    <property type="protein sequence ID" value="SPY96633.1"/>
    <property type="molecule type" value="Genomic_DNA"/>
</dbReference>
<comment type="catalytic activity">
    <reaction evidence="15 16">
        <text>[GlcNAc-(1-&gt;4)-Mur2Ac(oyl-L-Ala-gamma-D-Glu-L-Lys-D-Ala-D-Ala)](n)-di-trans,octa-cis-undecaprenyl diphosphate + beta-D-GlcNAc-(1-&gt;4)-Mur2Ac(oyl-L-Ala-gamma-D-Glu-L-Lys-D-Ala-D-Ala)-di-trans,octa-cis-undecaprenyl diphosphate = [GlcNAc-(1-&gt;4)-Mur2Ac(oyl-L-Ala-gamma-D-Glu-L-Lys-D-Ala-D-Ala)](n+1)-di-trans,octa-cis-undecaprenyl diphosphate + di-trans,octa-cis-undecaprenyl diphosphate + H(+)</text>
        <dbReference type="Rhea" id="RHEA:23708"/>
        <dbReference type="Rhea" id="RHEA-COMP:9602"/>
        <dbReference type="Rhea" id="RHEA-COMP:9603"/>
        <dbReference type="ChEBI" id="CHEBI:15378"/>
        <dbReference type="ChEBI" id="CHEBI:58405"/>
        <dbReference type="ChEBI" id="CHEBI:60033"/>
        <dbReference type="ChEBI" id="CHEBI:78435"/>
        <dbReference type="EC" id="2.4.99.28"/>
    </reaction>
</comment>
<dbReference type="GO" id="GO:0071555">
    <property type="term" value="P:cell wall organization"/>
    <property type="evidence" value="ECO:0007669"/>
    <property type="project" value="UniProtKB-KW"/>
</dbReference>
<gene>
    <name evidence="16 17" type="primary">ftsW</name>
    <name evidence="17" type="ORF">NCTC10975_02359</name>
</gene>
<dbReference type="NCBIfam" id="TIGR02614">
    <property type="entry name" value="ftsW"/>
    <property type="match status" value="1"/>
</dbReference>
<evidence type="ECO:0000256" key="11">
    <source>
        <dbReference type="ARBA" id="ARBA00023136"/>
    </source>
</evidence>
<dbReference type="GO" id="GO:0008360">
    <property type="term" value="P:regulation of cell shape"/>
    <property type="evidence" value="ECO:0007669"/>
    <property type="project" value="UniProtKB-KW"/>
</dbReference>
<dbReference type="InterPro" id="IPR001182">
    <property type="entry name" value="FtsW/RodA"/>
</dbReference>
<keyword evidence="11 16" id="KW-0472">Membrane</keyword>
<feature type="transmembrane region" description="Helical" evidence="16">
    <location>
        <begin position="110"/>
        <end position="127"/>
    </location>
</feature>
<sequence>MIVALCLALVTMRVPMAVWQRYSSLMLFGSILLLLVVLAVGSSVNGASRWIAFGPLRIQPAELSKLALFCYLSSYLVRKVEEVRNNFWGFCKPMGVMLILAVLLLLQPDLGTVVVLFVTTLALLFLAGAKIWQFLAIIGTGIAAVVMLIIVEPYRVRRITSFLEPWEDPFGSGYQLTQSLMAFGRGDLLGQGLGNSVQKLEYLPEAHTDFIFSILAEELGYIGVVLVLLMVFFIAFRAMQIGRRALLLDQRFSGFLACSIGIWFTFQTLVNVGAAAGMLPTKGLTLPLISYGGSSLIIMSTAIVMLLRIDYESRLAQAQAFVRSPK</sequence>
<dbReference type="Proteomes" id="UP000251485">
    <property type="component" value="Unassembled WGS sequence"/>
</dbReference>
<keyword evidence="5 16" id="KW-0328">Glycosyltransferase</keyword>
<dbReference type="InterPro" id="IPR013437">
    <property type="entry name" value="FtsW"/>
</dbReference>
<evidence type="ECO:0000313" key="18">
    <source>
        <dbReference type="Proteomes" id="UP000251485"/>
    </source>
</evidence>
<dbReference type="GO" id="GO:0005886">
    <property type="term" value="C:plasma membrane"/>
    <property type="evidence" value="ECO:0007669"/>
    <property type="project" value="UniProtKB-SubCell"/>
</dbReference>
<feature type="transmembrane region" description="Helical" evidence="16">
    <location>
        <begin position="252"/>
        <end position="276"/>
    </location>
</feature>
<dbReference type="UniPathway" id="UPA00219"/>
<dbReference type="InterPro" id="IPR018365">
    <property type="entry name" value="Cell_cycle_FtsW-rel_CS"/>
</dbReference>
<keyword evidence="7 16" id="KW-0812">Transmembrane</keyword>
<evidence type="ECO:0000256" key="9">
    <source>
        <dbReference type="ARBA" id="ARBA00022984"/>
    </source>
</evidence>
<keyword evidence="9 16" id="KW-0573">Peptidoglycan synthesis</keyword>
<keyword evidence="13 16" id="KW-0961">Cell wall biogenesis/degradation</keyword>
<proteinExistence type="inferred from homology"/>
<evidence type="ECO:0000256" key="15">
    <source>
        <dbReference type="ARBA" id="ARBA00049902"/>
    </source>
</evidence>
<dbReference type="GO" id="GO:0043093">
    <property type="term" value="P:FtsZ-dependent cytokinesis"/>
    <property type="evidence" value="ECO:0007669"/>
    <property type="project" value="UniProtKB-UniRule"/>
</dbReference>
<evidence type="ECO:0000256" key="12">
    <source>
        <dbReference type="ARBA" id="ARBA00023306"/>
    </source>
</evidence>
<feature type="transmembrane region" description="Helical" evidence="16">
    <location>
        <begin position="87"/>
        <end position="104"/>
    </location>
</feature>
<dbReference type="EC" id="2.4.99.28" evidence="16"/>
<dbReference type="PANTHER" id="PTHR30474:SF2">
    <property type="entry name" value="PEPTIDOGLYCAN GLYCOSYLTRANSFERASE FTSW-RELATED"/>
    <property type="match status" value="1"/>
</dbReference>
<keyword evidence="4 16" id="KW-0132">Cell division</keyword>
<evidence type="ECO:0000313" key="17">
    <source>
        <dbReference type="EMBL" id="SPY96633.1"/>
    </source>
</evidence>
<dbReference type="NCBIfam" id="NF008042">
    <property type="entry name" value="PRK10774.1"/>
    <property type="match status" value="1"/>
</dbReference>
<keyword evidence="3 16" id="KW-1003">Cell membrane</keyword>
<comment type="subcellular location">
    <subcellularLocation>
        <location evidence="16">Cell inner membrane</location>
        <topology evidence="16">Multi-pass membrane protein</topology>
    </subcellularLocation>
    <subcellularLocation>
        <location evidence="1">Cell membrane</location>
        <topology evidence="1">Multi-pass membrane protein</topology>
    </subcellularLocation>
    <text evidence="16">Localizes to the division septum.</text>
</comment>
<evidence type="ECO:0000256" key="10">
    <source>
        <dbReference type="ARBA" id="ARBA00022989"/>
    </source>
</evidence>
<evidence type="ECO:0000256" key="7">
    <source>
        <dbReference type="ARBA" id="ARBA00022692"/>
    </source>
</evidence>
<evidence type="ECO:0000256" key="5">
    <source>
        <dbReference type="ARBA" id="ARBA00022676"/>
    </source>
</evidence>